<dbReference type="PANTHER" id="PTHR30353">
    <property type="entry name" value="INNER MEMBRANE PROTEIN DEDA-RELATED"/>
    <property type="match status" value="1"/>
</dbReference>
<keyword evidence="6 7" id="KW-0472">Membrane</keyword>
<dbReference type="Pfam" id="PF09335">
    <property type="entry name" value="VTT_dom"/>
    <property type="match status" value="1"/>
</dbReference>
<protein>
    <recommendedName>
        <fullName evidence="9">VTT domain-containing protein</fullName>
    </recommendedName>
</protein>
<comment type="caution">
    <text evidence="10">The sequence shown here is derived from an EMBL/GenBank/DDBJ whole genome shotgun (WGS) entry which is preliminary data.</text>
</comment>
<evidence type="ECO:0000256" key="4">
    <source>
        <dbReference type="ARBA" id="ARBA00022692"/>
    </source>
</evidence>
<feature type="transmembrane region" description="Helical" evidence="7">
    <location>
        <begin position="160"/>
        <end position="180"/>
    </location>
</feature>
<reference evidence="10 11" key="1">
    <citation type="submission" date="2021-01" db="EMBL/GenBank/DDBJ databases">
        <title>Whole genome shotgun sequence of Asanoa iriomotensis NBRC 100142.</title>
        <authorList>
            <person name="Komaki H."/>
            <person name="Tamura T."/>
        </authorList>
    </citation>
    <scope>NUCLEOTIDE SEQUENCE [LARGE SCALE GENOMIC DNA]</scope>
    <source>
        <strain evidence="10 11">NBRC 100142</strain>
    </source>
</reference>
<feature type="transmembrane region" description="Helical" evidence="7">
    <location>
        <begin position="16"/>
        <end position="34"/>
    </location>
</feature>
<keyword evidence="5 7" id="KW-1133">Transmembrane helix</keyword>
<gene>
    <name evidence="10" type="ORF">Air01nite_09510</name>
</gene>
<evidence type="ECO:0000256" key="5">
    <source>
        <dbReference type="ARBA" id="ARBA00022989"/>
    </source>
</evidence>
<sequence length="209" mass="22031">MDGVLQLLHDVMSSPWVYMLIFTLAMLDGFFPVVPAETAVITAGVFAAAGQPDLVPLVGFAAAGAFAGDHISYALGRLVGRKPVKRLAWARSAIAERGGLILVVARFIPGGRTAVTVSMGALRYPRSRFTPFDAVAALVWALYSALIGFFGGAAFEGDPIRGLLLGLGLALSVTVVVEAVRFIRRRRGPRPPAPTPSPELAARSPHRGG</sequence>
<evidence type="ECO:0000313" key="11">
    <source>
        <dbReference type="Proteomes" id="UP000624325"/>
    </source>
</evidence>
<comment type="similarity">
    <text evidence="2 7">Belongs to the DedA family.</text>
</comment>
<dbReference type="InterPro" id="IPR032816">
    <property type="entry name" value="VTT_dom"/>
</dbReference>
<evidence type="ECO:0000256" key="2">
    <source>
        <dbReference type="ARBA" id="ARBA00010792"/>
    </source>
</evidence>
<evidence type="ECO:0000256" key="3">
    <source>
        <dbReference type="ARBA" id="ARBA00022475"/>
    </source>
</evidence>
<dbReference type="Proteomes" id="UP000624325">
    <property type="component" value="Unassembled WGS sequence"/>
</dbReference>
<dbReference type="PANTHER" id="PTHR30353:SF0">
    <property type="entry name" value="TRANSMEMBRANE PROTEIN"/>
    <property type="match status" value="1"/>
</dbReference>
<feature type="region of interest" description="Disordered" evidence="8">
    <location>
        <begin position="187"/>
        <end position="209"/>
    </location>
</feature>
<name>A0ABQ4BWE4_9ACTN</name>
<organism evidence="10 11">
    <name type="scientific">Asanoa iriomotensis</name>
    <dbReference type="NCBI Taxonomy" id="234613"/>
    <lineage>
        <taxon>Bacteria</taxon>
        <taxon>Bacillati</taxon>
        <taxon>Actinomycetota</taxon>
        <taxon>Actinomycetes</taxon>
        <taxon>Micromonosporales</taxon>
        <taxon>Micromonosporaceae</taxon>
        <taxon>Asanoa</taxon>
    </lineage>
</organism>
<keyword evidence="11" id="KW-1185">Reference proteome</keyword>
<feature type="domain" description="VTT" evidence="9">
    <location>
        <begin position="34"/>
        <end position="148"/>
    </location>
</feature>
<keyword evidence="3 7" id="KW-1003">Cell membrane</keyword>
<evidence type="ECO:0000256" key="1">
    <source>
        <dbReference type="ARBA" id="ARBA00004651"/>
    </source>
</evidence>
<evidence type="ECO:0000313" key="10">
    <source>
        <dbReference type="EMBL" id="GIF54856.1"/>
    </source>
</evidence>
<feature type="transmembrane region" description="Helical" evidence="7">
    <location>
        <begin position="132"/>
        <end position="154"/>
    </location>
</feature>
<dbReference type="RefSeq" id="WP_203700554.1">
    <property type="nucleotide sequence ID" value="NZ_BAAALU010000013.1"/>
</dbReference>
<evidence type="ECO:0000256" key="8">
    <source>
        <dbReference type="SAM" id="MobiDB-lite"/>
    </source>
</evidence>
<proteinExistence type="inferred from homology"/>
<evidence type="ECO:0000256" key="7">
    <source>
        <dbReference type="RuleBase" id="RU367016"/>
    </source>
</evidence>
<keyword evidence="4 7" id="KW-0812">Transmembrane</keyword>
<dbReference type="EMBL" id="BONC01000004">
    <property type="protein sequence ID" value="GIF54856.1"/>
    <property type="molecule type" value="Genomic_DNA"/>
</dbReference>
<evidence type="ECO:0000259" key="9">
    <source>
        <dbReference type="Pfam" id="PF09335"/>
    </source>
</evidence>
<feature type="transmembrane region" description="Helical" evidence="7">
    <location>
        <begin position="54"/>
        <end position="76"/>
    </location>
</feature>
<accession>A0ABQ4BWE4</accession>
<comment type="subcellular location">
    <subcellularLocation>
        <location evidence="1 7">Cell membrane</location>
        <topology evidence="1 7">Multi-pass membrane protein</topology>
    </subcellularLocation>
</comment>
<evidence type="ECO:0000256" key="6">
    <source>
        <dbReference type="ARBA" id="ARBA00023136"/>
    </source>
</evidence>
<dbReference type="InterPro" id="IPR032818">
    <property type="entry name" value="DedA-like"/>
</dbReference>